<accession>A0A6G0YUY5</accession>
<dbReference type="EMBL" id="VUJU01002359">
    <property type="protein sequence ID" value="KAF0761549.1"/>
    <property type="molecule type" value="Genomic_DNA"/>
</dbReference>
<dbReference type="OrthoDB" id="6603726at2759"/>
<reference evidence="1 2" key="1">
    <citation type="submission" date="2019-08" db="EMBL/GenBank/DDBJ databases">
        <title>Whole genome of Aphis craccivora.</title>
        <authorList>
            <person name="Voronova N.V."/>
            <person name="Shulinski R.S."/>
            <person name="Bandarenka Y.V."/>
            <person name="Zhorov D.G."/>
            <person name="Warner D."/>
        </authorList>
    </citation>
    <scope>NUCLEOTIDE SEQUENCE [LARGE SCALE GENOMIC DNA]</scope>
    <source>
        <strain evidence="1">180601</strain>
        <tissue evidence="1">Whole Body</tissue>
    </source>
</reference>
<evidence type="ECO:0000313" key="1">
    <source>
        <dbReference type="EMBL" id="KAF0761549.1"/>
    </source>
</evidence>
<sequence>MVTKSICCRAFKTLGFVIQTSKNFKLTTSLKTLYCSLLRFLLEYASVLWDPYTTADSSHL</sequence>
<organism evidence="1 2">
    <name type="scientific">Aphis craccivora</name>
    <name type="common">Cowpea aphid</name>
    <dbReference type="NCBI Taxonomy" id="307492"/>
    <lineage>
        <taxon>Eukaryota</taxon>
        <taxon>Metazoa</taxon>
        <taxon>Ecdysozoa</taxon>
        <taxon>Arthropoda</taxon>
        <taxon>Hexapoda</taxon>
        <taxon>Insecta</taxon>
        <taxon>Pterygota</taxon>
        <taxon>Neoptera</taxon>
        <taxon>Paraneoptera</taxon>
        <taxon>Hemiptera</taxon>
        <taxon>Sternorrhyncha</taxon>
        <taxon>Aphidomorpha</taxon>
        <taxon>Aphidoidea</taxon>
        <taxon>Aphididae</taxon>
        <taxon>Aphidini</taxon>
        <taxon>Aphis</taxon>
        <taxon>Aphis</taxon>
    </lineage>
</organism>
<comment type="caution">
    <text evidence="1">The sequence shown here is derived from an EMBL/GenBank/DDBJ whole genome shotgun (WGS) entry which is preliminary data.</text>
</comment>
<protein>
    <recommendedName>
        <fullName evidence="3">RNA-directed DNA polymerase</fullName>
    </recommendedName>
</protein>
<keyword evidence="2" id="KW-1185">Reference proteome</keyword>
<proteinExistence type="predicted"/>
<evidence type="ECO:0000313" key="2">
    <source>
        <dbReference type="Proteomes" id="UP000478052"/>
    </source>
</evidence>
<evidence type="ECO:0008006" key="3">
    <source>
        <dbReference type="Google" id="ProtNLM"/>
    </source>
</evidence>
<name>A0A6G0YUY5_APHCR</name>
<dbReference type="Proteomes" id="UP000478052">
    <property type="component" value="Unassembled WGS sequence"/>
</dbReference>
<gene>
    <name evidence="1" type="ORF">FWK35_00035279</name>
</gene>
<dbReference type="AlphaFoldDB" id="A0A6G0YUY5"/>